<dbReference type="PROSITE" id="PS00060">
    <property type="entry name" value="ADH_IRON_2"/>
    <property type="match status" value="1"/>
</dbReference>
<dbReference type="EMBL" id="JAMJEV010000036">
    <property type="protein sequence ID" value="MDO0825905.1"/>
    <property type="molecule type" value="Genomic_DNA"/>
</dbReference>
<evidence type="ECO:0000259" key="4">
    <source>
        <dbReference type="Pfam" id="PF00465"/>
    </source>
</evidence>
<dbReference type="Pfam" id="PF00465">
    <property type="entry name" value="Fe-ADH"/>
    <property type="match status" value="1"/>
</dbReference>
<evidence type="ECO:0000259" key="5">
    <source>
        <dbReference type="Pfam" id="PF25137"/>
    </source>
</evidence>
<dbReference type="InterPro" id="IPR056798">
    <property type="entry name" value="ADH_Fe_C"/>
</dbReference>
<evidence type="ECO:0000256" key="2">
    <source>
        <dbReference type="ARBA" id="ARBA00023002"/>
    </source>
</evidence>
<dbReference type="Pfam" id="PF25137">
    <property type="entry name" value="ADH_Fe_C"/>
    <property type="match status" value="1"/>
</dbReference>
<keyword evidence="3" id="KW-0520">NAD</keyword>
<dbReference type="Gene3D" id="3.40.50.1970">
    <property type="match status" value="1"/>
</dbReference>
<reference evidence="6" key="1">
    <citation type="submission" date="2022-05" db="EMBL/GenBank/DDBJ databases">
        <title>Expanded diversity of anoxic marine methylotrophy in a Black Sea sulfate reducing microorganism.</title>
        <authorList>
            <person name="Fischer P.Q."/>
            <person name="Stams A.J.M."/>
            <person name="Villanueva L."/>
            <person name="Sousa D.Z."/>
        </authorList>
    </citation>
    <scope>NUCLEOTIDE SEQUENCE</scope>
    <source>
        <strain evidence="6">P130</strain>
    </source>
</reference>
<comment type="similarity">
    <text evidence="1">Belongs to the iron-containing alcohol dehydrogenase family.</text>
</comment>
<organism evidence="6 7">
    <name type="scientific">Desulfosporosinus nitroreducens</name>
    <dbReference type="NCBI Taxonomy" id="2018668"/>
    <lineage>
        <taxon>Bacteria</taxon>
        <taxon>Bacillati</taxon>
        <taxon>Bacillota</taxon>
        <taxon>Clostridia</taxon>
        <taxon>Eubacteriales</taxon>
        <taxon>Desulfitobacteriaceae</taxon>
        <taxon>Desulfosporosinus</taxon>
    </lineage>
</organism>
<dbReference type="PANTHER" id="PTHR11496">
    <property type="entry name" value="ALCOHOL DEHYDROGENASE"/>
    <property type="match status" value="1"/>
</dbReference>
<feature type="domain" description="Alcohol dehydrogenase iron-type/glycerol dehydrogenase GldA" evidence="4">
    <location>
        <begin position="26"/>
        <end position="193"/>
    </location>
</feature>
<dbReference type="InterPro" id="IPR018211">
    <property type="entry name" value="ADH_Fe_CS"/>
</dbReference>
<dbReference type="PANTHER" id="PTHR11496:SF102">
    <property type="entry name" value="ALCOHOL DEHYDROGENASE 4"/>
    <property type="match status" value="1"/>
</dbReference>
<dbReference type="Proteomes" id="UP001176021">
    <property type="component" value="Unassembled WGS sequence"/>
</dbReference>
<accession>A0ABT8QX37</accession>
<gene>
    <name evidence="6" type="ORF">M8H41_24170</name>
</gene>
<sequence>MYQLYCRIYQCVFKWISYLLPWRMPELIEGENSLNKLPKLIKSKGIDSVLIVTDKMIASLGLMDGLLKGLSNEGVDYLVYDRTVQNPTIDNIEEALQMYNANNCKGIVAFGGGSPIDCAKGVGARAARPKKSIPQMKGLFKVLKKIPPLVAIPTTSGTGSETTIAAVITDSRTHEKYAINDTALIPQYAVLDPVLTVNLPQHITSTTGIDALTHAVEAYIGRSNTKATKQYSRDAVKLIFENIFEAYSNGQNLAARKNMQEASFLAGLAFTRVGVGYVHAIAHTLGGFYSVPHGLANAIILPYVLEYYGKSAHKPLAELADMVGLSEPGDNSEQKSFKFIHAIKMLNKSMGIPNKVNGIIESDVPLMVKRALAESNPLYPVPKIMNEEDIMRIYLIIKE</sequence>
<evidence type="ECO:0000256" key="3">
    <source>
        <dbReference type="ARBA" id="ARBA00023027"/>
    </source>
</evidence>
<evidence type="ECO:0000313" key="7">
    <source>
        <dbReference type="Proteomes" id="UP001176021"/>
    </source>
</evidence>
<protein>
    <submittedName>
        <fullName evidence="6">Iron-containing alcohol dehydrogenase</fullName>
    </submittedName>
</protein>
<dbReference type="InterPro" id="IPR001670">
    <property type="entry name" value="ADH_Fe/GldA"/>
</dbReference>
<feature type="domain" description="Fe-containing alcohol dehydrogenase-like C-terminal" evidence="5">
    <location>
        <begin position="205"/>
        <end position="394"/>
    </location>
</feature>
<dbReference type="SUPFAM" id="SSF56796">
    <property type="entry name" value="Dehydroquinate synthase-like"/>
    <property type="match status" value="1"/>
</dbReference>
<evidence type="ECO:0000313" key="6">
    <source>
        <dbReference type="EMBL" id="MDO0825905.1"/>
    </source>
</evidence>
<keyword evidence="7" id="KW-1185">Reference proteome</keyword>
<dbReference type="CDD" id="cd08189">
    <property type="entry name" value="Fe-ADH-like"/>
    <property type="match status" value="1"/>
</dbReference>
<dbReference type="RefSeq" id="WP_302050309.1">
    <property type="nucleotide sequence ID" value="NZ_JAMJEV010000036.1"/>
</dbReference>
<dbReference type="Gene3D" id="1.20.1090.10">
    <property type="entry name" value="Dehydroquinate synthase-like - alpha domain"/>
    <property type="match status" value="1"/>
</dbReference>
<proteinExistence type="inferred from homology"/>
<comment type="caution">
    <text evidence="6">The sequence shown here is derived from an EMBL/GenBank/DDBJ whole genome shotgun (WGS) entry which is preliminary data.</text>
</comment>
<name>A0ABT8QX37_9FIRM</name>
<keyword evidence="2" id="KW-0560">Oxidoreductase</keyword>
<dbReference type="InterPro" id="IPR039697">
    <property type="entry name" value="Alcohol_dehydrogenase_Fe"/>
</dbReference>
<evidence type="ECO:0000256" key="1">
    <source>
        <dbReference type="ARBA" id="ARBA00007358"/>
    </source>
</evidence>